<dbReference type="InParanoid" id="I1IBZ6"/>
<protein>
    <submittedName>
        <fullName evidence="3 4">Uncharacterized protein</fullName>
    </submittedName>
</protein>
<dbReference type="eggNOG" id="ENOG502R3TJ">
    <property type="taxonomic scope" value="Eukaryota"/>
</dbReference>
<dbReference type="PANTHER" id="PTHR36705">
    <property type="entry name" value="CLAVATA3/ESR (CLE)-RELATED PROTEIN 20"/>
    <property type="match status" value="1"/>
</dbReference>
<dbReference type="PANTHER" id="PTHR36705:SF8">
    <property type="entry name" value="CLE FAMILY OSCLE204 PROTEIN"/>
    <property type="match status" value="1"/>
</dbReference>
<name>I1IBZ6_BRADI</name>
<dbReference type="Gramene" id="KQK00502">
    <property type="protein sequence ID" value="KQK00502"/>
    <property type="gene ID" value="BRADI_3g49900v3"/>
</dbReference>
<evidence type="ECO:0000256" key="2">
    <source>
        <dbReference type="SAM" id="SignalP"/>
    </source>
</evidence>
<feature type="region of interest" description="Disordered" evidence="1">
    <location>
        <begin position="55"/>
        <end position="99"/>
    </location>
</feature>
<evidence type="ECO:0000313" key="3">
    <source>
        <dbReference type="EMBL" id="KQK00502.1"/>
    </source>
</evidence>
<organism evidence="3">
    <name type="scientific">Brachypodium distachyon</name>
    <name type="common">Purple false brome</name>
    <name type="synonym">Trachynia distachya</name>
    <dbReference type="NCBI Taxonomy" id="15368"/>
    <lineage>
        <taxon>Eukaryota</taxon>
        <taxon>Viridiplantae</taxon>
        <taxon>Streptophyta</taxon>
        <taxon>Embryophyta</taxon>
        <taxon>Tracheophyta</taxon>
        <taxon>Spermatophyta</taxon>
        <taxon>Magnoliopsida</taxon>
        <taxon>Liliopsida</taxon>
        <taxon>Poales</taxon>
        <taxon>Poaceae</taxon>
        <taxon>BOP clade</taxon>
        <taxon>Pooideae</taxon>
        <taxon>Stipodae</taxon>
        <taxon>Brachypodieae</taxon>
        <taxon>Brachypodium</taxon>
    </lineage>
</organism>
<dbReference type="HOGENOM" id="CLU_178808_0_0_1"/>
<keyword evidence="2" id="KW-0732">Signal</keyword>
<evidence type="ECO:0000313" key="5">
    <source>
        <dbReference type="Proteomes" id="UP000008810"/>
    </source>
</evidence>
<reference evidence="3" key="2">
    <citation type="submission" date="2017-06" db="EMBL/GenBank/DDBJ databases">
        <title>WGS assembly of Brachypodium distachyon.</title>
        <authorList>
            <consortium name="The International Brachypodium Initiative"/>
            <person name="Lucas S."/>
            <person name="Harmon-Smith M."/>
            <person name="Lail K."/>
            <person name="Tice H."/>
            <person name="Grimwood J."/>
            <person name="Bruce D."/>
            <person name="Barry K."/>
            <person name="Shu S."/>
            <person name="Lindquist E."/>
            <person name="Wang M."/>
            <person name="Pitluck S."/>
            <person name="Vogel J.P."/>
            <person name="Garvin D.F."/>
            <person name="Mockler T.C."/>
            <person name="Schmutz J."/>
            <person name="Rokhsar D."/>
            <person name="Bevan M.W."/>
        </authorList>
    </citation>
    <scope>NUCLEOTIDE SEQUENCE</scope>
    <source>
        <strain evidence="3">Bd21</strain>
    </source>
</reference>
<dbReference type="OMA" id="AWAVQGE"/>
<proteinExistence type="predicted"/>
<evidence type="ECO:0000313" key="4">
    <source>
        <dbReference type="EnsemblPlants" id="KQK00502"/>
    </source>
</evidence>
<feature type="chain" id="PRO_5014095245" evidence="2">
    <location>
        <begin position="32"/>
        <end position="99"/>
    </location>
</feature>
<dbReference type="EnsemblPlants" id="KQK00502">
    <property type="protein sequence ID" value="KQK00502"/>
    <property type="gene ID" value="BRADI_3g49900v3"/>
</dbReference>
<accession>I1IBZ6</accession>
<dbReference type="AlphaFoldDB" id="I1IBZ6"/>
<sequence>MRRPAGSLPLLLVALLLLLLLLASELKLGTGACGCRALKADVAVVAAARPRRHGGTVGTVLQAGPPAASGTGGDGEAGGAVLYGESKRMVPQGPNPLHN</sequence>
<reference evidence="4" key="3">
    <citation type="submission" date="2018-08" db="UniProtKB">
        <authorList>
            <consortium name="EnsemblPlants"/>
        </authorList>
    </citation>
    <scope>IDENTIFICATION</scope>
    <source>
        <strain evidence="4">cv. Bd21</strain>
    </source>
</reference>
<feature type="signal peptide" evidence="2">
    <location>
        <begin position="1"/>
        <end position="31"/>
    </location>
</feature>
<dbReference type="Proteomes" id="UP000008810">
    <property type="component" value="Chromosome 3"/>
</dbReference>
<keyword evidence="5" id="KW-1185">Reference proteome</keyword>
<gene>
    <name evidence="3" type="ORF">BRADI_3g49900v3</name>
</gene>
<reference evidence="3 4" key="1">
    <citation type="journal article" date="2010" name="Nature">
        <title>Genome sequencing and analysis of the model grass Brachypodium distachyon.</title>
        <authorList>
            <consortium name="International Brachypodium Initiative"/>
        </authorList>
    </citation>
    <scope>NUCLEOTIDE SEQUENCE [LARGE SCALE GENOMIC DNA]</scope>
    <source>
        <strain evidence="3 4">Bd21</strain>
    </source>
</reference>
<evidence type="ECO:0000256" key="1">
    <source>
        <dbReference type="SAM" id="MobiDB-lite"/>
    </source>
</evidence>
<dbReference type="EMBL" id="CM000882">
    <property type="protein sequence ID" value="KQK00502.1"/>
    <property type="molecule type" value="Genomic_DNA"/>
</dbReference>